<reference evidence="1 2" key="1">
    <citation type="submission" date="2017-09" db="EMBL/GenBank/DDBJ databases">
        <title>Depth-based differentiation of microbial function through sediment-hosted aquifers and enrichment of novel symbionts in the deep terrestrial subsurface.</title>
        <authorList>
            <person name="Probst A.J."/>
            <person name="Ladd B."/>
            <person name="Jarett J.K."/>
            <person name="Geller-Mcgrath D.E."/>
            <person name="Sieber C.M."/>
            <person name="Emerson J.B."/>
            <person name="Anantharaman K."/>
            <person name="Thomas B.C."/>
            <person name="Malmstrom R."/>
            <person name="Stieglmeier M."/>
            <person name="Klingl A."/>
            <person name="Woyke T."/>
            <person name="Ryan C.M."/>
            <person name="Banfield J.F."/>
        </authorList>
    </citation>
    <scope>NUCLEOTIDE SEQUENCE [LARGE SCALE GENOMIC DNA]</scope>
    <source>
        <strain evidence="1">CG11_big_fil_rev_8_21_14_0_20_40_15</strain>
    </source>
</reference>
<dbReference type="Proteomes" id="UP000229317">
    <property type="component" value="Unassembled WGS sequence"/>
</dbReference>
<sequence>MGINKIPSGSEVWFSEDQKIGHITFPGSKSFSGGYPIDIIVYPDGDVIFGKPNEKTGVLEKIQGKLAEEARAFVDEQRDKFQLWGIKAGNHSTKCSRIDVRTKEKDLCRASIWAKKKELVISVFQSNGEEKIHRIPLVA</sequence>
<proteinExistence type="predicted"/>
<dbReference type="EMBL" id="PCVO01000058">
    <property type="protein sequence ID" value="PIQ74945.1"/>
    <property type="molecule type" value="Genomic_DNA"/>
</dbReference>
<evidence type="ECO:0000313" key="2">
    <source>
        <dbReference type="Proteomes" id="UP000229317"/>
    </source>
</evidence>
<protein>
    <submittedName>
        <fullName evidence="1">Uncharacterized protein</fullName>
    </submittedName>
</protein>
<accession>A0A2H0KUG5</accession>
<dbReference type="AlphaFoldDB" id="A0A2H0KUG5"/>
<gene>
    <name evidence="1" type="ORF">COV84_03820</name>
</gene>
<comment type="caution">
    <text evidence="1">The sequence shown here is derived from an EMBL/GenBank/DDBJ whole genome shotgun (WGS) entry which is preliminary data.</text>
</comment>
<evidence type="ECO:0000313" key="1">
    <source>
        <dbReference type="EMBL" id="PIQ74945.1"/>
    </source>
</evidence>
<organism evidence="1 2">
    <name type="scientific">Candidatus Portnoybacteria bacterium CG11_big_fil_rev_8_21_14_0_20_40_15</name>
    <dbReference type="NCBI Taxonomy" id="1974817"/>
    <lineage>
        <taxon>Bacteria</taxon>
        <taxon>Candidatus Portnoyibacteriota</taxon>
    </lineage>
</organism>
<name>A0A2H0KUG5_9BACT</name>